<proteinExistence type="predicted"/>
<keyword evidence="2" id="KW-1185">Reference proteome</keyword>
<dbReference type="Proteomes" id="UP000215914">
    <property type="component" value="Unassembled WGS sequence"/>
</dbReference>
<sequence>MIGSRCSTELSFIMMRALTFNNTFSITGSVTILSQDSTKLSYLWKDFGISRSGVIWTPI</sequence>
<comment type="caution">
    <text evidence="1">The sequence shown here is derived from an EMBL/GenBank/DDBJ whole genome shotgun (WGS) entry which is preliminary data.</text>
</comment>
<accession>A0A9K3JZE5</accession>
<name>A0A9K3JZE5_HELAN</name>
<gene>
    <name evidence="1" type="ORF">HanXRQr2_Chr00c002g0832471</name>
</gene>
<reference evidence="1" key="1">
    <citation type="journal article" date="2017" name="Nature">
        <title>The sunflower genome provides insights into oil metabolism, flowering and Asterid evolution.</title>
        <authorList>
            <person name="Badouin H."/>
            <person name="Gouzy J."/>
            <person name="Grassa C.J."/>
            <person name="Murat F."/>
            <person name="Staton S.E."/>
            <person name="Cottret L."/>
            <person name="Lelandais-Briere C."/>
            <person name="Owens G.L."/>
            <person name="Carrere S."/>
            <person name="Mayjonade B."/>
            <person name="Legrand L."/>
            <person name="Gill N."/>
            <person name="Kane N.C."/>
            <person name="Bowers J.E."/>
            <person name="Hubner S."/>
            <person name="Bellec A."/>
            <person name="Berard A."/>
            <person name="Berges H."/>
            <person name="Blanchet N."/>
            <person name="Boniface M.C."/>
            <person name="Brunel D."/>
            <person name="Catrice O."/>
            <person name="Chaidir N."/>
            <person name="Claudel C."/>
            <person name="Donnadieu C."/>
            <person name="Faraut T."/>
            <person name="Fievet G."/>
            <person name="Helmstetter N."/>
            <person name="King M."/>
            <person name="Knapp S.J."/>
            <person name="Lai Z."/>
            <person name="Le Paslier M.C."/>
            <person name="Lippi Y."/>
            <person name="Lorenzon L."/>
            <person name="Mandel J.R."/>
            <person name="Marage G."/>
            <person name="Marchand G."/>
            <person name="Marquand E."/>
            <person name="Bret-Mestries E."/>
            <person name="Morien E."/>
            <person name="Nambeesan S."/>
            <person name="Nguyen T."/>
            <person name="Pegot-Espagnet P."/>
            <person name="Pouilly N."/>
            <person name="Raftis F."/>
            <person name="Sallet E."/>
            <person name="Schiex T."/>
            <person name="Thomas J."/>
            <person name="Vandecasteele C."/>
            <person name="Vares D."/>
            <person name="Vear F."/>
            <person name="Vautrin S."/>
            <person name="Crespi M."/>
            <person name="Mangin B."/>
            <person name="Burke J.M."/>
            <person name="Salse J."/>
            <person name="Munos S."/>
            <person name="Vincourt P."/>
            <person name="Rieseberg L.H."/>
            <person name="Langlade N.B."/>
        </authorList>
    </citation>
    <scope>NUCLEOTIDE SEQUENCE</scope>
    <source>
        <tissue evidence="1">Leaves</tissue>
    </source>
</reference>
<evidence type="ECO:0000313" key="1">
    <source>
        <dbReference type="EMBL" id="KAF5824295.1"/>
    </source>
</evidence>
<dbReference type="EMBL" id="MNCJ02000002">
    <property type="protein sequence ID" value="KAF5824295.1"/>
    <property type="molecule type" value="Genomic_DNA"/>
</dbReference>
<dbReference type="AlphaFoldDB" id="A0A9K3JZE5"/>
<protein>
    <submittedName>
        <fullName evidence="1">Uncharacterized protein</fullName>
    </submittedName>
</protein>
<organism evidence="1 2">
    <name type="scientific">Helianthus annuus</name>
    <name type="common">Common sunflower</name>
    <dbReference type="NCBI Taxonomy" id="4232"/>
    <lineage>
        <taxon>Eukaryota</taxon>
        <taxon>Viridiplantae</taxon>
        <taxon>Streptophyta</taxon>
        <taxon>Embryophyta</taxon>
        <taxon>Tracheophyta</taxon>
        <taxon>Spermatophyta</taxon>
        <taxon>Magnoliopsida</taxon>
        <taxon>eudicotyledons</taxon>
        <taxon>Gunneridae</taxon>
        <taxon>Pentapetalae</taxon>
        <taxon>asterids</taxon>
        <taxon>campanulids</taxon>
        <taxon>Asterales</taxon>
        <taxon>Asteraceae</taxon>
        <taxon>Asteroideae</taxon>
        <taxon>Heliantheae alliance</taxon>
        <taxon>Heliantheae</taxon>
        <taxon>Helianthus</taxon>
    </lineage>
</organism>
<evidence type="ECO:0000313" key="2">
    <source>
        <dbReference type="Proteomes" id="UP000215914"/>
    </source>
</evidence>
<reference evidence="1" key="2">
    <citation type="submission" date="2020-06" db="EMBL/GenBank/DDBJ databases">
        <title>Helianthus annuus Genome sequencing and assembly Release 2.</title>
        <authorList>
            <person name="Gouzy J."/>
            <person name="Langlade N."/>
            <person name="Munos S."/>
        </authorList>
    </citation>
    <scope>NUCLEOTIDE SEQUENCE</scope>
    <source>
        <tissue evidence="1">Leaves</tissue>
    </source>
</reference>